<evidence type="ECO:0000313" key="5">
    <source>
        <dbReference type="EMBL" id="QDT76081.1"/>
    </source>
</evidence>
<dbReference type="InterPro" id="IPR011990">
    <property type="entry name" value="TPR-like_helical_dom_sf"/>
</dbReference>
<keyword evidence="4" id="KW-0472">Membrane</keyword>
<keyword evidence="4" id="KW-0812">Transmembrane</keyword>
<feature type="transmembrane region" description="Helical" evidence="4">
    <location>
        <begin position="364"/>
        <end position="383"/>
    </location>
</feature>
<dbReference type="KEGG" id="llh:I41_53260"/>
<evidence type="ECO:0000256" key="4">
    <source>
        <dbReference type="SAM" id="Phobius"/>
    </source>
</evidence>
<dbReference type="PANTHER" id="PTHR44943:SF8">
    <property type="entry name" value="TPR REPEAT-CONTAINING PROTEIN MJ0263"/>
    <property type="match status" value="1"/>
</dbReference>
<keyword evidence="2 3" id="KW-0802">TPR repeat</keyword>
<feature type="repeat" description="TPR" evidence="3">
    <location>
        <begin position="171"/>
        <end position="204"/>
    </location>
</feature>
<dbReference type="OrthoDB" id="267088at2"/>
<keyword evidence="5" id="KW-0449">Lipoprotein</keyword>
<feature type="transmembrane region" description="Helical" evidence="4">
    <location>
        <begin position="338"/>
        <end position="357"/>
    </location>
</feature>
<dbReference type="SMART" id="SM00028">
    <property type="entry name" value="TPR"/>
    <property type="match status" value="6"/>
</dbReference>
<feature type="transmembrane region" description="Helical" evidence="4">
    <location>
        <begin position="313"/>
        <end position="332"/>
    </location>
</feature>
<name>A0A517U619_9BACT</name>
<dbReference type="PROSITE" id="PS50005">
    <property type="entry name" value="TPR"/>
    <property type="match status" value="1"/>
</dbReference>
<reference evidence="5 6" key="1">
    <citation type="submission" date="2019-02" db="EMBL/GenBank/DDBJ databases">
        <title>Deep-cultivation of Planctomycetes and their phenomic and genomic characterization uncovers novel biology.</title>
        <authorList>
            <person name="Wiegand S."/>
            <person name="Jogler M."/>
            <person name="Boedeker C."/>
            <person name="Pinto D."/>
            <person name="Vollmers J."/>
            <person name="Rivas-Marin E."/>
            <person name="Kohn T."/>
            <person name="Peeters S.H."/>
            <person name="Heuer A."/>
            <person name="Rast P."/>
            <person name="Oberbeckmann S."/>
            <person name="Bunk B."/>
            <person name="Jeske O."/>
            <person name="Meyerdierks A."/>
            <person name="Storesund J.E."/>
            <person name="Kallscheuer N."/>
            <person name="Luecker S."/>
            <person name="Lage O.M."/>
            <person name="Pohl T."/>
            <person name="Merkel B.J."/>
            <person name="Hornburger P."/>
            <person name="Mueller R.-W."/>
            <person name="Bruemmer F."/>
            <person name="Labrenz M."/>
            <person name="Spormann A.M."/>
            <person name="Op den Camp H."/>
            <person name="Overmann J."/>
            <person name="Amann R."/>
            <person name="Jetten M.S.M."/>
            <person name="Mascher T."/>
            <person name="Medema M.H."/>
            <person name="Devos D.P."/>
            <person name="Kaster A.-K."/>
            <person name="Ovreas L."/>
            <person name="Rohde M."/>
            <person name="Galperin M.Y."/>
            <person name="Jogler C."/>
        </authorList>
    </citation>
    <scope>NUCLEOTIDE SEQUENCE [LARGE SCALE GENOMIC DNA]</scope>
    <source>
        <strain evidence="5 6">I41</strain>
    </source>
</reference>
<organism evidence="5 6">
    <name type="scientific">Lacipirellula limnantheis</name>
    <dbReference type="NCBI Taxonomy" id="2528024"/>
    <lineage>
        <taxon>Bacteria</taxon>
        <taxon>Pseudomonadati</taxon>
        <taxon>Planctomycetota</taxon>
        <taxon>Planctomycetia</taxon>
        <taxon>Pirellulales</taxon>
        <taxon>Lacipirellulaceae</taxon>
        <taxon>Lacipirellula</taxon>
    </lineage>
</organism>
<protein>
    <submittedName>
        <fullName evidence="5">Lipoprotein NlpI</fullName>
    </submittedName>
</protein>
<dbReference type="Pfam" id="PF07719">
    <property type="entry name" value="TPR_2"/>
    <property type="match status" value="1"/>
</dbReference>
<evidence type="ECO:0000313" key="6">
    <source>
        <dbReference type="Proteomes" id="UP000317909"/>
    </source>
</evidence>
<dbReference type="Gene3D" id="1.25.40.10">
    <property type="entry name" value="Tetratricopeptide repeat domain"/>
    <property type="match status" value="2"/>
</dbReference>
<proteinExistence type="predicted"/>
<dbReference type="InterPro" id="IPR051685">
    <property type="entry name" value="Ycf3/AcsC/BcsC/TPR_MFPF"/>
</dbReference>
<dbReference type="Proteomes" id="UP000317909">
    <property type="component" value="Chromosome"/>
</dbReference>
<accession>A0A517U619</accession>
<dbReference type="SUPFAM" id="SSF48452">
    <property type="entry name" value="TPR-like"/>
    <property type="match status" value="1"/>
</dbReference>
<keyword evidence="6" id="KW-1185">Reference proteome</keyword>
<dbReference type="EMBL" id="CP036339">
    <property type="protein sequence ID" value="QDT76081.1"/>
    <property type="molecule type" value="Genomic_DNA"/>
</dbReference>
<gene>
    <name evidence="5" type="ORF">I41_53260</name>
</gene>
<evidence type="ECO:0000256" key="1">
    <source>
        <dbReference type="ARBA" id="ARBA00022737"/>
    </source>
</evidence>
<dbReference type="InterPro" id="IPR013105">
    <property type="entry name" value="TPR_2"/>
</dbReference>
<dbReference type="AlphaFoldDB" id="A0A517U619"/>
<sequence length="418" mass="46893">MAQPLNRAIHLYQISRYADAELELRRALAEKPHDPHAHALLGLCLVRQEKLQEAQAEVEQAITLAPDWDYAHFCRAIVLEERHRFEEAEAAAREAVRLNPSNPNNYARLATSLYSQRKWRPALDATTEGLQYDAEHAACTNLRAMALSMLGMQTEAIASVDQSLARNPDDSYAHVNKAWALLHDGKPRLALEHFREALRLDPTNDYAKHGMVEALKARNPLYRWMLAYFLWMARLDDRTRWGVILGGYFLSRLLRNMSRKNPELQTWANPILFLYFGFVLLTWFATPLFNLLLRLSRFGRYALSRDQRMASNWFGGCVAVVAAGAVGFFAFGLEPAGLAALVAAALALPLVTIYQVEEGWPRQALGLLAGGIALTGIAGIIGFSYEQEWASFCFGALALAAFATPWLANYLATVTVRR</sequence>
<keyword evidence="1" id="KW-0677">Repeat</keyword>
<feature type="transmembrane region" description="Helical" evidence="4">
    <location>
        <begin position="389"/>
        <end position="412"/>
    </location>
</feature>
<dbReference type="RefSeq" id="WP_145435832.1">
    <property type="nucleotide sequence ID" value="NZ_CP036339.1"/>
</dbReference>
<dbReference type="Pfam" id="PF13432">
    <property type="entry name" value="TPR_16"/>
    <property type="match status" value="2"/>
</dbReference>
<dbReference type="PANTHER" id="PTHR44943">
    <property type="entry name" value="CELLULOSE SYNTHASE OPERON PROTEIN C"/>
    <property type="match status" value="1"/>
</dbReference>
<evidence type="ECO:0000256" key="3">
    <source>
        <dbReference type="PROSITE-ProRule" id="PRU00339"/>
    </source>
</evidence>
<keyword evidence="4" id="KW-1133">Transmembrane helix</keyword>
<evidence type="ECO:0000256" key="2">
    <source>
        <dbReference type="ARBA" id="ARBA00022803"/>
    </source>
</evidence>
<feature type="transmembrane region" description="Helical" evidence="4">
    <location>
        <begin position="272"/>
        <end position="293"/>
    </location>
</feature>
<dbReference type="InterPro" id="IPR019734">
    <property type="entry name" value="TPR_rpt"/>
</dbReference>